<evidence type="ECO:0000313" key="3">
    <source>
        <dbReference type="Proteomes" id="UP000075359"/>
    </source>
</evidence>
<proteinExistence type="predicted"/>
<evidence type="ECO:0000256" key="1">
    <source>
        <dbReference type="SAM" id="SignalP"/>
    </source>
</evidence>
<organism evidence="2 3">
    <name type="scientific">Sulfurovum riftiae</name>
    <dbReference type="NCBI Taxonomy" id="1630136"/>
    <lineage>
        <taxon>Bacteria</taxon>
        <taxon>Pseudomonadati</taxon>
        <taxon>Campylobacterota</taxon>
        <taxon>Epsilonproteobacteria</taxon>
        <taxon>Campylobacterales</taxon>
        <taxon>Sulfurovaceae</taxon>
        <taxon>Sulfurovum</taxon>
    </lineage>
</organism>
<evidence type="ECO:0000313" key="2">
    <source>
        <dbReference type="EMBL" id="KYJ87669.1"/>
    </source>
</evidence>
<protein>
    <recommendedName>
        <fullName evidence="4">Lipoprotein</fullName>
    </recommendedName>
</protein>
<dbReference type="STRING" id="1630136.AS592_11290"/>
<dbReference type="Proteomes" id="UP000075359">
    <property type="component" value="Unassembled WGS sequence"/>
</dbReference>
<gene>
    <name evidence="2" type="ORF">AS592_11290</name>
</gene>
<dbReference type="EMBL" id="LNKT01000001">
    <property type="protein sequence ID" value="KYJ87669.1"/>
    <property type="molecule type" value="Genomic_DNA"/>
</dbReference>
<feature type="signal peptide" evidence="1">
    <location>
        <begin position="1"/>
        <end position="23"/>
    </location>
</feature>
<evidence type="ECO:0008006" key="4">
    <source>
        <dbReference type="Google" id="ProtNLM"/>
    </source>
</evidence>
<feature type="chain" id="PRO_5007578595" description="Lipoprotein" evidence="1">
    <location>
        <begin position="24"/>
        <end position="126"/>
    </location>
</feature>
<sequence>MSNTMKTVLIVFSLLFFSGCASHEKFVQRYNSWVGQDIDTFIKTVGYPDTTYKLPNHNTVYVYSRSRLVTYPSMGFGFGGYGYPFGYGIGYSTADVELKQCKLYLEVNRKGKIVRWSSRGNNCVSE</sequence>
<reference evidence="2 3" key="1">
    <citation type="submission" date="2015-11" db="EMBL/GenBank/DDBJ databases">
        <title>Draft genome of Sulfurovum riftiae 1812E, a member of the Epsilonproteobacteria isolated from the tube of the deep-sea hydrothermal vent tubewom Riftia pachyptila.</title>
        <authorList>
            <person name="Vetriani C."/>
            <person name="Giovannelli D."/>
        </authorList>
    </citation>
    <scope>NUCLEOTIDE SEQUENCE [LARGE SCALE GENOMIC DNA]</scope>
    <source>
        <strain evidence="2 3">1812E</strain>
    </source>
</reference>
<name>A0A151CJJ4_9BACT</name>
<keyword evidence="3" id="KW-1185">Reference proteome</keyword>
<dbReference type="PROSITE" id="PS51257">
    <property type="entry name" value="PROKAR_LIPOPROTEIN"/>
    <property type="match status" value="1"/>
</dbReference>
<keyword evidence="1" id="KW-0732">Signal</keyword>
<accession>A0A151CJJ4</accession>
<comment type="caution">
    <text evidence="2">The sequence shown here is derived from an EMBL/GenBank/DDBJ whole genome shotgun (WGS) entry which is preliminary data.</text>
</comment>
<dbReference type="AlphaFoldDB" id="A0A151CJJ4"/>
<dbReference type="OrthoDB" id="5373050at2"/>